<dbReference type="InterPro" id="IPR002213">
    <property type="entry name" value="UDP_glucos_trans"/>
</dbReference>
<keyword evidence="3" id="KW-1185">Reference proteome</keyword>
<dbReference type="Gene3D" id="3.40.50.2000">
    <property type="entry name" value="Glycogen Phosphorylase B"/>
    <property type="match status" value="2"/>
</dbReference>
<dbReference type="Proteomes" id="UP000077266">
    <property type="component" value="Unassembled WGS sequence"/>
</dbReference>
<accession>A0A165PID0</accession>
<dbReference type="SUPFAM" id="SSF53756">
    <property type="entry name" value="UDP-Glycosyltransferase/glycogen phosphorylase"/>
    <property type="match status" value="1"/>
</dbReference>
<dbReference type="InParanoid" id="A0A165PID0"/>
<proteinExistence type="predicted"/>
<dbReference type="PANTHER" id="PTHR48045:SF31">
    <property type="entry name" value="UDP-GLYCOSYLTRANSFERASE 76B1-LIKE"/>
    <property type="match status" value="1"/>
</dbReference>
<evidence type="ECO:0000313" key="2">
    <source>
        <dbReference type="EMBL" id="KZW02221.1"/>
    </source>
</evidence>
<evidence type="ECO:0000256" key="1">
    <source>
        <dbReference type="ARBA" id="ARBA00022679"/>
    </source>
</evidence>
<protein>
    <submittedName>
        <fullName evidence="2">UDP-Glycosyltransferase/glycogen phosphorylase</fullName>
    </submittedName>
</protein>
<sequence>MGDPKNAPHVVLASTPIWSHFRTMCILAARLAAERPIVVTVLVPHWAKTFDLVNAETERFLRDIPNPRGTLRIIALGSHSLAREPIEILTTGDTAFPAVWDALCSGREVECSATHKIHEPAAVPAVIVLDMFLYAWHPTLRKVSPDVPLLWYNSGTAAGIGYLVHPGGRYGDSAASLGPEDPDRSPEFTGRVVKLPGLPAMHDWEFVPQRLEGFDNIKFENVIARSLYASDGIASSCALAFDGEEAVSALSSVAAERGKPAFHLGPLLPFQDGTTKFSRAALEAEIATAPPGIAATIQDFLDKHRDAKGACSVVYICFGTHYWPENNLEHLWALLDTLTDRDIPFILSHASPKAQIPDDVRKRYADSVAGLLVPWSPQQTVLTHEAIGWFVTHGGAGGTMDALTQGIPLIGWPAFGDQPSNIAYLTHTADVAFELVEVRTGEHGLKPLRASGKTPKGTVEAFREELQVLLDDMAGDVGARKRENARKRQAELQKAWSAGGPARVAFDNFVQHYKL</sequence>
<reference evidence="2 3" key="1">
    <citation type="journal article" date="2016" name="Mol. Biol. Evol.">
        <title>Comparative Genomics of Early-Diverging Mushroom-Forming Fungi Provides Insights into the Origins of Lignocellulose Decay Capabilities.</title>
        <authorList>
            <person name="Nagy L.G."/>
            <person name="Riley R."/>
            <person name="Tritt A."/>
            <person name="Adam C."/>
            <person name="Daum C."/>
            <person name="Floudas D."/>
            <person name="Sun H."/>
            <person name="Yadav J.S."/>
            <person name="Pangilinan J."/>
            <person name="Larsson K.H."/>
            <person name="Matsuura K."/>
            <person name="Barry K."/>
            <person name="Labutti K."/>
            <person name="Kuo R."/>
            <person name="Ohm R.A."/>
            <person name="Bhattacharya S.S."/>
            <person name="Shirouzu T."/>
            <person name="Yoshinaga Y."/>
            <person name="Martin F.M."/>
            <person name="Grigoriev I.V."/>
            <person name="Hibbett D.S."/>
        </authorList>
    </citation>
    <scope>NUCLEOTIDE SEQUENCE [LARGE SCALE GENOMIC DNA]</scope>
    <source>
        <strain evidence="2 3">HHB12029</strain>
    </source>
</reference>
<dbReference type="Pfam" id="PF00201">
    <property type="entry name" value="UDPGT"/>
    <property type="match status" value="1"/>
</dbReference>
<dbReference type="OrthoDB" id="5835829at2759"/>
<dbReference type="STRING" id="1314781.A0A165PID0"/>
<keyword evidence="1 2" id="KW-0808">Transferase</keyword>
<gene>
    <name evidence="2" type="ORF">EXIGLDRAFT_735699</name>
</gene>
<dbReference type="GO" id="GO:0008194">
    <property type="term" value="F:UDP-glycosyltransferase activity"/>
    <property type="evidence" value="ECO:0007669"/>
    <property type="project" value="InterPro"/>
</dbReference>
<evidence type="ECO:0000313" key="3">
    <source>
        <dbReference type="Proteomes" id="UP000077266"/>
    </source>
</evidence>
<name>A0A165PID0_EXIGL</name>
<dbReference type="EMBL" id="KV425889">
    <property type="protein sequence ID" value="KZW02221.1"/>
    <property type="molecule type" value="Genomic_DNA"/>
</dbReference>
<organism evidence="2 3">
    <name type="scientific">Exidia glandulosa HHB12029</name>
    <dbReference type="NCBI Taxonomy" id="1314781"/>
    <lineage>
        <taxon>Eukaryota</taxon>
        <taxon>Fungi</taxon>
        <taxon>Dikarya</taxon>
        <taxon>Basidiomycota</taxon>
        <taxon>Agaricomycotina</taxon>
        <taxon>Agaricomycetes</taxon>
        <taxon>Auriculariales</taxon>
        <taxon>Exidiaceae</taxon>
        <taxon>Exidia</taxon>
    </lineage>
</organism>
<dbReference type="PANTHER" id="PTHR48045">
    <property type="entry name" value="UDP-GLYCOSYLTRANSFERASE 72B1"/>
    <property type="match status" value="1"/>
</dbReference>
<dbReference type="AlphaFoldDB" id="A0A165PID0"/>